<organism evidence="1 2">
    <name type="scientific">Nitrococcus mobilis Nb-231</name>
    <dbReference type="NCBI Taxonomy" id="314278"/>
    <lineage>
        <taxon>Bacteria</taxon>
        <taxon>Pseudomonadati</taxon>
        <taxon>Pseudomonadota</taxon>
        <taxon>Gammaproteobacteria</taxon>
        <taxon>Chromatiales</taxon>
        <taxon>Ectothiorhodospiraceae</taxon>
        <taxon>Nitrococcus</taxon>
    </lineage>
</organism>
<dbReference type="EMBL" id="AAOF01000003">
    <property type="protein sequence ID" value="EAR22423.1"/>
    <property type="molecule type" value="Genomic_DNA"/>
</dbReference>
<proteinExistence type="predicted"/>
<dbReference type="RefSeq" id="WP_005002767.1">
    <property type="nucleotide sequence ID" value="NZ_CH672427.1"/>
</dbReference>
<sequence length="453" mass="50136">MAANIFTVFNHGTAFDRDSDPNELISELSRAVKGYEARIEQTAKPTRDCPLPYRLTSAHPTHLICEGPGSQAVSALESASGVAHDRPGVFNPLIDVEKNAGNSHKLNPALTAAGRRAYWIMGSKESSNFQDHFMGNTASSSKVGGLGLGRGWDDNVYKTAWLVQHLKWSEGVPIDTVNLIGWSRGAVTCLKTANKLFEVFEDTINVNIFAVDPVPGGLNAVTDDIRFIPPNVRNYAAILALDENGCLFEALDRSTVAFMAPRSQHGPGGNPDSLNPSHVKPHVHFLPFPGNHSDVVNSGLSSQAVANSPRLIRHLAWKFLRAHGTEFHSSFDLVPRTVCHLYEQLMTDLPAIAKHARTVWIGKHGLQREREVSSNRGNYVKEPETYLNEHHRMCALGTSYPGCLDLEDIFCTKDWADWNVHRIMDDWSEWRGGKTVSLPKEQTHLHKLGFGLE</sequence>
<evidence type="ECO:0000313" key="1">
    <source>
        <dbReference type="EMBL" id="EAR22423.1"/>
    </source>
</evidence>
<gene>
    <name evidence="1" type="ORF">NB231_11824</name>
</gene>
<keyword evidence="2" id="KW-1185">Reference proteome</keyword>
<dbReference type="OrthoDB" id="1432332at2"/>
<comment type="caution">
    <text evidence="1">The sequence shown here is derived from an EMBL/GenBank/DDBJ whole genome shotgun (WGS) entry which is preliminary data.</text>
</comment>
<dbReference type="AlphaFoldDB" id="A4BPC2"/>
<reference evidence="1 2" key="1">
    <citation type="submission" date="2006-02" db="EMBL/GenBank/DDBJ databases">
        <authorList>
            <person name="Waterbury J."/>
            <person name="Ferriera S."/>
            <person name="Johnson J."/>
            <person name="Kravitz S."/>
            <person name="Halpern A."/>
            <person name="Remington K."/>
            <person name="Beeson K."/>
            <person name="Tran B."/>
            <person name="Rogers Y.-H."/>
            <person name="Friedman R."/>
            <person name="Venter J.C."/>
        </authorList>
    </citation>
    <scope>NUCLEOTIDE SEQUENCE [LARGE SCALE GENOMIC DNA]</scope>
    <source>
        <strain evidence="1 2">Nb-231</strain>
    </source>
</reference>
<name>A4BPC2_9GAMM</name>
<dbReference type="Proteomes" id="UP000003374">
    <property type="component" value="Unassembled WGS sequence"/>
</dbReference>
<evidence type="ECO:0008006" key="3">
    <source>
        <dbReference type="Google" id="ProtNLM"/>
    </source>
</evidence>
<protein>
    <recommendedName>
        <fullName evidence="3">DUF5621 domain-containing protein</fullName>
    </recommendedName>
</protein>
<accession>A4BPC2</accession>
<dbReference type="HOGENOM" id="CLU_603869_0_0_6"/>
<dbReference type="eggNOG" id="ENOG50336XT">
    <property type="taxonomic scope" value="Bacteria"/>
</dbReference>
<evidence type="ECO:0000313" key="2">
    <source>
        <dbReference type="Proteomes" id="UP000003374"/>
    </source>
</evidence>